<dbReference type="Proteomes" id="UP000216605">
    <property type="component" value="Unassembled WGS sequence"/>
</dbReference>
<name>A0A256A4I4_9FLAO</name>
<keyword evidence="3" id="KW-1185">Reference proteome</keyword>
<dbReference type="AlphaFoldDB" id="A0A256A4I4"/>
<organism evidence="2 3">
    <name type="scientific">Flavobacterium cyanobacteriorum</name>
    <dbReference type="NCBI Taxonomy" id="2022802"/>
    <lineage>
        <taxon>Bacteria</taxon>
        <taxon>Pseudomonadati</taxon>
        <taxon>Bacteroidota</taxon>
        <taxon>Flavobacteriia</taxon>
        <taxon>Flavobacteriales</taxon>
        <taxon>Flavobacteriaceae</taxon>
        <taxon>Flavobacterium</taxon>
    </lineage>
</organism>
<reference evidence="2 3" key="1">
    <citation type="submission" date="2017-07" db="EMBL/GenBank/DDBJ databases">
        <title>Flavobacterium cyanobacteriorum sp. nov., isolated from cyanobacterial aggregates in a eutrophic lake.</title>
        <authorList>
            <person name="Cai H."/>
        </authorList>
    </citation>
    <scope>NUCLEOTIDE SEQUENCE [LARGE SCALE GENOMIC DNA]</scope>
    <source>
        <strain evidence="2 3">TH021</strain>
    </source>
</reference>
<proteinExistence type="predicted"/>
<dbReference type="NCBIfam" id="TIGR03696">
    <property type="entry name" value="Rhs_assc_core"/>
    <property type="match status" value="1"/>
</dbReference>
<evidence type="ECO:0000313" key="2">
    <source>
        <dbReference type="EMBL" id="OYQ48668.1"/>
    </source>
</evidence>
<accession>A0A256A4I4</accession>
<dbReference type="PANTHER" id="PTHR32305:SF15">
    <property type="entry name" value="PROTEIN RHSA-RELATED"/>
    <property type="match status" value="1"/>
</dbReference>
<dbReference type="EMBL" id="NOXV01000062">
    <property type="protein sequence ID" value="OYQ48668.1"/>
    <property type="molecule type" value="Genomic_DNA"/>
</dbReference>
<evidence type="ECO:0000313" key="3">
    <source>
        <dbReference type="Proteomes" id="UP000216605"/>
    </source>
</evidence>
<evidence type="ECO:0000256" key="1">
    <source>
        <dbReference type="SAM" id="MobiDB-lite"/>
    </source>
</evidence>
<feature type="compositionally biased region" description="Polar residues" evidence="1">
    <location>
        <begin position="236"/>
        <end position="250"/>
    </location>
</feature>
<sequence>MYDYGARNYDPALGRWHNIDPLAEVSRRWSPYTYCYNNPIYFIDPDGMQAGAGIFINEDGENVGNDGIDDGKVYVIKTTRKKFDSGVASDGISKSDRNATIDFIKANSGNTAAFQSNDIAYKNSVEIEGNANTRQSMVDIVNQDNGNGGTSPANNREYGGTISNSGVVAESPPGPVVNPILEGAEGSISHTINEDTKSTFHSHPSGTVQTGKVGGSNTIQMSGEIKNASFAGAPSTGGSKDVNPSRSSGRTDYVFDRASGKVYIYNTKTGVQAIVPQKYFVTPKK</sequence>
<gene>
    <name evidence="2" type="ORF">CHU92_00595</name>
</gene>
<dbReference type="InterPro" id="IPR050708">
    <property type="entry name" value="T6SS_VgrG/RHS"/>
</dbReference>
<feature type="region of interest" description="Disordered" evidence="1">
    <location>
        <begin position="228"/>
        <end position="250"/>
    </location>
</feature>
<protein>
    <recommendedName>
        <fullName evidence="4">RHS repeat-associated core domain-containing protein</fullName>
    </recommendedName>
</protein>
<evidence type="ECO:0008006" key="4">
    <source>
        <dbReference type="Google" id="ProtNLM"/>
    </source>
</evidence>
<comment type="caution">
    <text evidence="2">The sequence shown here is derived from an EMBL/GenBank/DDBJ whole genome shotgun (WGS) entry which is preliminary data.</text>
</comment>
<dbReference type="Gene3D" id="2.180.10.10">
    <property type="entry name" value="RHS repeat-associated core"/>
    <property type="match status" value="1"/>
</dbReference>
<dbReference type="PANTHER" id="PTHR32305">
    <property type="match status" value="1"/>
</dbReference>
<dbReference type="InterPro" id="IPR022385">
    <property type="entry name" value="Rhs_assc_core"/>
</dbReference>